<dbReference type="SUPFAM" id="SSF46894">
    <property type="entry name" value="C-terminal effector domain of the bipartite response regulators"/>
    <property type="match status" value="1"/>
</dbReference>
<dbReference type="InterPro" id="IPR036388">
    <property type="entry name" value="WH-like_DNA-bd_sf"/>
</dbReference>
<dbReference type="CDD" id="cd06170">
    <property type="entry name" value="LuxR_C_like"/>
    <property type="match status" value="1"/>
</dbReference>
<dbReference type="PRINTS" id="PR00038">
    <property type="entry name" value="HTHLUXR"/>
</dbReference>
<keyword evidence="3" id="KW-0804">Transcription</keyword>
<dbReference type="STRING" id="1121919.SAMN02745975_00751"/>
<sequence>MSEIISVRNLEKSYKENKVIKGICFSRETQIQFRLKAADILRKLGDYNQSIEQLLQAEEYMEAMKIMLELPQNMTLYSYADRIPEMVIVKNPDFAYQCFFYHYANMEFEKCRRLYEVYKTNMSEDSTFSAFRFSNIFVEDSFCINEIDIMDIEDIAKLPLKETTKALILIKDASFLYTLCRYDDALNFINQAMSCSASTSNLYINFFSFSIKSQILEDMGELNQCEALYEEMDKILRSNRYITMFNTSFYIGNTGVHLYKGREILAKVIRQFESDFYSGLNYDEKNHYNEIVKLCNAETKSILSEREIDVLMEITRGASNKEIAEHLCISLATVKSHIINIYSKLQVNNRVAVIETAKKLKIL</sequence>
<dbReference type="InterPro" id="IPR011990">
    <property type="entry name" value="TPR-like_helical_dom_sf"/>
</dbReference>
<accession>A0A1M6EII8</accession>
<dbReference type="InterPro" id="IPR016032">
    <property type="entry name" value="Sig_transdc_resp-reg_C-effctor"/>
</dbReference>
<dbReference type="OrthoDB" id="9789465at2"/>
<proteinExistence type="predicted"/>
<name>A0A1M6EII8_9FIRM</name>
<dbReference type="RefSeq" id="WP_110940028.1">
    <property type="nucleotide sequence ID" value="NZ_FQZV01000008.1"/>
</dbReference>
<dbReference type="AlphaFoldDB" id="A0A1M6EII8"/>
<dbReference type="Proteomes" id="UP000184536">
    <property type="component" value="Unassembled WGS sequence"/>
</dbReference>
<dbReference type="InterPro" id="IPR000792">
    <property type="entry name" value="Tscrpt_reg_LuxR_C"/>
</dbReference>
<dbReference type="GO" id="GO:0003677">
    <property type="term" value="F:DNA binding"/>
    <property type="evidence" value="ECO:0007669"/>
    <property type="project" value="UniProtKB-KW"/>
</dbReference>
<protein>
    <submittedName>
        <fullName evidence="5">Regulatory protein, luxR family</fullName>
    </submittedName>
</protein>
<dbReference type="SUPFAM" id="SSF48452">
    <property type="entry name" value="TPR-like"/>
    <property type="match status" value="1"/>
</dbReference>
<organism evidence="5 6">
    <name type="scientific">Geosporobacter subterraneus DSM 17957</name>
    <dbReference type="NCBI Taxonomy" id="1121919"/>
    <lineage>
        <taxon>Bacteria</taxon>
        <taxon>Bacillati</taxon>
        <taxon>Bacillota</taxon>
        <taxon>Clostridia</taxon>
        <taxon>Peptostreptococcales</taxon>
        <taxon>Thermotaleaceae</taxon>
        <taxon>Geosporobacter</taxon>
    </lineage>
</organism>
<evidence type="ECO:0000256" key="2">
    <source>
        <dbReference type="ARBA" id="ARBA00023125"/>
    </source>
</evidence>
<evidence type="ECO:0000313" key="6">
    <source>
        <dbReference type="Proteomes" id="UP000184536"/>
    </source>
</evidence>
<evidence type="ECO:0000256" key="3">
    <source>
        <dbReference type="ARBA" id="ARBA00023163"/>
    </source>
</evidence>
<dbReference type="SMART" id="SM00421">
    <property type="entry name" value="HTH_LUXR"/>
    <property type="match status" value="1"/>
</dbReference>
<feature type="domain" description="HTH luxR-type" evidence="4">
    <location>
        <begin position="296"/>
        <end position="361"/>
    </location>
</feature>
<dbReference type="PROSITE" id="PS00622">
    <property type="entry name" value="HTH_LUXR_1"/>
    <property type="match status" value="1"/>
</dbReference>
<dbReference type="PANTHER" id="PTHR44688:SF16">
    <property type="entry name" value="DNA-BINDING TRANSCRIPTIONAL ACTIVATOR DEVR_DOSR"/>
    <property type="match status" value="1"/>
</dbReference>
<keyword evidence="1" id="KW-0805">Transcription regulation</keyword>
<dbReference type="Pfam" id="PF00196">
    <property type="entry name" value="GerE"/>
    <property type="match status" value="1"/>
</dbReference>
<dbReference type="Gene3D" id="1.10.10.10">
    <property type="entry name" value="Winged helix-like DNA-binding domain superfamily/Winged helix DNA-binding domain"/>
    <property type="match status" value="1"/>
</dbReference>
<reference evidence="6" key="1">
    <citation type="submission" date="2016-11" db="EMBL/GenBank/DDBJ databases">
        <authorList>
            <person name="Varghese N."/>
            <person name="Submissions S."/>
        </authorList>
    </citation>
    <scope>NUCLEOTIDE SEQUENCE [LARGE SCALE GENOMIC DNA]</scope>
    <source>
        <strain evidence="6">DSM 17957</strain>
    </source>
</reference>
<dbReference type="PANTHER" id="PTHR44688">
    <property type="entry name" value="DNA-BINDING TRANSCRIPTIONAL ACTIVATOR DEVR_DOSR"/>
    <property type="match status" value="1"/>
</dbReference>
<evidence type="ECO:0000313" key="5">
    <source>
        <dbReference type="EMBL" id="SHI85088.1"/>
    </source>
</evidence>
<keyword evidence="6" id="KW-1185">Reference proteome</keyword>
<evidence type="ECO:0000256" key="1">
    <source>
        <dbReference type="ARBA" id="ARBA00023015"/>
    </source>
</evidence>
<dbReference type="GO" id="GO:0006355">
    <property type="term" value="P:regulation of DNA-templated transcription"/>
    <property type="evidence" value="ECO:0007669"/>
    <property type="project" value="InterPro"/>
</dbReference>
<gene>
    <name evidence="5" type="ORF">SAMN02745975_00751</name>
</gene>
<keyword evidence="2" id="KW-0238">DNA-binding</keyword>
<dbReference type="PROSITE" id="PS50043">
    <property type="entry name" value="HTH_LUXR_2"/>
    <property type="match status" value="1"/>
</dbReference>
<evidence type="ECO:0000259" key="4">
    <source>
        <dbReference type="PROSITE" id="PS50043"/>
    </source>
</evidence>
<dbReference type="EMBL" id="FQZV01000008">
    <property type="protein sequence ID" value="SHI85088.1"/>
    <property type="molecule type" value="Genomic_DNA"/>
</dbReference>